<evidence type="ECO:0000313" key="3">
    <source>
        <dbReference type="Proteomes" id="UP000746751"/>
    </source>
</evidence>
<reference evidence="2" key="2">
    <citation type="submission" date="2021-09" db="EMBL/GenBank/DDBJ databases">
        <authorList>
            <person name="Gilroy R."/>
        </authorList>
    </citation>
    <scope>NUCLEOTIDE SEQUENCE</scope>
    <source>
        <strain evidence="2">ChiGjej2B2-7701</strain>
    </source>
</reference>
<evidence type="ECO:0008006" key="4">
    <source>
        <dbReference type="Google" id="ProtNLM"/>
    </source>
</evidence>
<protein>
    <recommendedName>
        <fullName evidence="4">Tat pathway signal sequence</fullName>
    </recommendedName>
</protein>
<sequence>MMKGKRLMTAIVTAALFFQGVSPVAAAFGMSNDESILSSAGISIGENQNGSITINDNGSKKIISLSEADGVRTVTIEDEATGKSNHLFFDVETGKVTSDFTGATLYLSSEPESYGDEDVVQRVNQPVRTYTRYQISFAEIRAIFGPYATAANVASLFVGRIGIPALDVALGAAVAAVWILGSVPDDPNGGIYVVTILKRWYDDDGVLYQTQAGIDSAGIY</sequence>
<dbReference type="RefSeq" id="WP_147569722.1">
    <property type="nucleotide sequence ID" value="NZ_CABKVW010000014.1"/>
</dbReference>
<evidence type="ECO:0000256" key="1">
    <source>
        <dbReference type="SAM" id="SignalP"/>
    </source>
</evidence>
<gene>
    <name evidence="2" type="ORF">K8U80_08670</name>
</gene>
<feature type="signal peptide" evidence="1">
    <location>
        <begin position="1"/>
        <end position="27"/>
    </location>
</feature>
<organism evidence="2 3">
    <name type="scientific">Collinsella ihumii</name>
    <dbReference type="NCBI Taxonomy" id="1720204"/>
    <lineage>
        <taxon>Bacteria</taxon>
        <taxon>Bacillati</taxon>
        <taxon>Actinomycetota</taxon>
        <taxon>Coriobacteriia</taxon>
        <taxon>Coriobacteriales</taxon>
        <taxon>Coriobacteriaceae</taxon>
        <taxon>Collinsella</taxon>
    </lineage>
</organism>
<dbReference type="AlphaFoldDB" id="A0A921LQY3"/>
<accession>A0A921LQY3</accession>
<name>A0A921LQY3_9ACTN</name>
<feature type="chain" id="PRO_5038995460" description="Tat pathway signal sequence" evidence="1">
    <location>
        <begin position="28"/>
        <end position="220"/>
    </location>
</feature>
<proteinExistence type="predicted"/>
<evidence type="ECO:0000313" key="2">
    <source>
        <dbReference type="EMBL" id="HJG31451.1"/>
    </source>
</evidence>
<dbReference type="EMBL" id="DYVF01000051">
    <property type="protein sequence ID" value="HJG31451.1"/>
    <property type="molecule type" value="Genomic_DNA"/>
</dbReference>
<reference evidence="2" key="1">
    <citation type="journal article" date="2021" name="PeerJ">
        <title>Extensive microbial diversity within the chicken gut microbiome revealed by metagenomics and culture.</title>
        <authorList>
            <person name="Gilroy R."/>
            <person name="Ravi A."/>
            <person name="Getino M."/>
            <person name="Pursley I."/>
            <person name="Horton D.L."/>
            <person name="Alikhan N.F."/>
            <person name="Baker D."/>
            <person name="Gharbi K."/>
            <person name="Hall N."/>
            <person name="Watson M."/>
            <person name="Adriaenssens E.M."/>
            <person name="Foster-Nyarko E."/>
            <person name="Jarju S."/>
            <person name="Secka A."/>
            <person name="Antonio M."/>
            <person name="Oren A."/>
            <person name="Chaudhuri R.R."/>
            <person name="La Ragione R."/>
            <person name="Hildebrand F."/>
            <person name="Pallen M.J."/>
        </authorList>
    </citation>
    <scope>NUCLEOTIDE SEQUENCE</scope>
    <source>
        <strain evidence="2">ChiGjej2B2-7701</strain>
    </source>
</reference>
<dbReference type="Proteomes" id="UP000746751">
    <property type="component" value="Unassembled WGS sequence"/>
</dbReference>
<comment type="caution">
    <text evidence="2">The sequence shown here is derived from an EMBL/GenBank/DDBJ whole genome shotgun (WGS) entry which is preliminary data.</text>
</comment>
<keyword evidence="1" id="KW-0732">Signal</keyword>